<protein>
    <submittedName>
        <fullName evidence="1">Uncharacterized protein</fullName>
    </submittedName>
</protein>
<dbReference type="EMBL" id="AMCI01006680">
    <property type="protein sequence ID" value="EJW93915.1"/>
    <property type="molecule type" value="Genomic_DNA"/>
</dbReference>
<comment type="caution">
    <text evidence="1">The sequence shown here is derived from an EMBL/GenBank/DDBJ whole genome shotgun (WGS) entry which is preliminary data.</text>
</comment>
<organism evidence="1">
    <name type="scientific">gut metagenome</name>
    <dbReference type="NCBI Taxonomy" id="749906"/>
    <lineage>
        <taxon>unclassified sequences</taxon>
        <taxon>metagenomes</taxon>
        <taxon>organismal metagenomes</taxon>
    </lineage>
</organism>
<evidence type="ECO:0000313" key="1">
    <source>
        <dbReference type="EMBL" id="EJW93915.1"/>
    </source>
</evidence>
<accession>J9C264</accession>
<reference evidence="1" key="1">
    <citation type="journal article" date="2012" name="PLoS ONE">
        <title>Gene sets for utilization of primary and secondary nutrition supplies in the distal gut of endangered iberian lynx.</title>
        <authorList>
            <person name="Alcaide M."/>
            <person name="Messina E."/>
            <person name="Richter M."/>
            <person name="Bargiela R."/>
            <person name="Peplies J."/>
            <person name="Huws S.A."/>
            <person name="Newbold C.J."/>
            <person name="Golyshin P.N."/>
            <person name="Simon M.A."/>
            <person name="Lopez G."/>
            <person name="Yakimov M.M."/>
            <person name="Ferrer M."/>
        </authorList>
    </citation>
    <scope>NUCLEOTIDE SEQUENCE</scope>
</reference>
<gene>
    <name evidence="1" type="ORF">EVA_17981</name>
</gene>
<name>J9C264_9ZZZZ</name>
<sequence length="58" mass="6922">MQRYCFFSNLQIFSHFFLHNPRFLRLLFHIRCFFARSNSAGHIPKCSRCRAIRSALSA</sequence>
<proteinExistence type="predicted"/>
<dbReference type="AlphaFoldDB" id="J9C264"/>